<evidence type="ECO:0000313" key="4">
    <source>
        <dbReference type="Proteomes" id="UP000001194"/>
    </source>
</evidence>
<dbReference type="STRING" id="486041.B0E2D8"/>
<dbReference type="GO" id="GO:0004087">
    <property type="term" value="F:carbamoyl-phosphate synthase (ammonia) activity"/>
    <property type="evidence" value="ECO:0007669"/>
    <property type="project" value="UniProtKB-EC"/>
</dbReference>
<dbReference type="AlphaFoldDB" id="B0E2D8"/>
<dbReference type="OrthoDB" id="1924069at2759"/>
<dbReference type="InterPro" id="IPR036480">
    <property type="entry name" value="CarbP_synth_ssu_N_sf"/>
</dbReference>
<dbReference type="EMBL" id="DS547179">
    <property type="protein sequence ID" value="EDQ98997.1"/>
    <property type="molecule type" value="Genomic_DNA"/>
</dbReference>
<evidence type="ECO:0000256" key="1">
    <source>
        <dbReference type="SAM" id="MobiDB-lite"/>
    </source>
</evidence>
<dbReference type="Gene3D" id="3.50.30.20">
    <property type="entry name" value="Carbamoyl-phosphate synthase small subunit, N-terminal domain"/>
    <property type="match status" value="1"/>
</dbReference>
<dbReference type="InterPro" id="IPR002474">
    <property type="entry name" value="CarbamoylP_synth_ssu_N"/>
</dbReference>
<feature type="compositionally biased region" description="Basic and acidic residues" evidence="1">
    <location>
        <begin position="16"/>
        <end position="25"/>
    </location>
</feature>
<protein>
    <submittedName>
        <fullName evidence="3">Carbamoyl-phosphate synthase</fullName>
        <ecNumber evidence="3">6.3.4.16</ecNumber>
    </submittedName>
</protein>
<gene>
    <name evidence="3" type="ORF">LACBIDRAFT_317811</name>
</gene>
<dbReference type="SUPFAM" id="SSF52021">
    <property type="entry name" value="Carbamoyl phosphate synthetase, small subunit N-terminal domain"/>
    <property type="match status" value="1"/>
</dbReference>
<dbReference type="Proteomes" id="UP000001194">
    <property type="component" value="Unassembled WGS sequence"/>
</dbReference>
<keyword evidence="3" id="KW-0436">Ligase</keyword>
<dbReference type="SMART" id="SM01097">
    <property type="entry name" value="CPSase_sm_chain"/>
    <property type="match status" value="1"/>
</dbReference>
<dbReference type="RefSeq" id="XP_001890358.1">
    <property type="nucleotide sequence ID" value="XM_001890323.1"/>
</dbReference>
<feature type="domain" description="Carbamoyl-phosphate synthase small subunit N-terminal" evidence="2">
    <location>
        <begin position="1"/>
        <end position="85"/>
    </location>
</feature>
<dbReference type="Pfam" id="PF00988">
    <property type="entry name" value="CPSase_sm_chain"/>
    <property type="match status" value="1"/>
</dbReference>
<keyword evidence="4" id="KW-1185">Reference proteome</keyword>
<proteinExistence type="predicted"/>
<dbReference type="KEGG" id="lbc:LACBIDRAFT_317811"/>
<dbReference type="GeneID" id="6086004"/>
<organism evidence="4">
    <name type="scientific">Laccaria bicolor (strain S238N-H82 / ATCC MYA-4686)</name>
    <name type="common">Bicoloured deceiver</name>
    <name type="synonym">Laccaria laccata var. bicolor</name>
    <dbReference type="NCBI Taxonomy" id="486041"/>
    <lineage>
        <taxon>Eukaryota</taxon>
        <taxon>Fungi</taxon>
        <taxon>Dikarya</taxon>
        <taxon>Basidiomycota</taxon>
        <taxon>Agaricomycotina</taxon>
        <taxon>Agaricomycetes</taxon>
        <taxon>Agaricomycetidae</taxon>
        <taxon>Agaricales</taxon>
        <taxon>Agaricineae</taxon>
        <taxon>Hydnangiaceae</taxon>
        <taxon>Laccaria</taxon>
    </lineage>
</organism>
<dbReference type="InParanoid" id="B0E2D8"/>
<evidence type="ECO:0000259" key="2">
    <source>
        <dbReference type="SMART" id="SM01097"/>
    </source>
</evidence>
<feature type="region of interest" description="Disordered" evidence="1">
    <location>
        <begin position="1"/>
        <end position="25"/>
    </location>
</feature>
<reference evidence="3 4" key="1">
    <citation type="journal article" date="2008" name="Nature">
        <title>The genome of Laccaria bicolor provides insights into mycorrhizal symbiosis.</title>
        <authorList>
            <person name="Martin F."/>
            <person name="Aerts A."/>
            <person name="Ahren D."/>
            <person name="Brun A."/>
            <person name="Danchin E.G.J."/>
            <person name="Duchaussoy F."/>
            <person name="Gibon J."/>
            <person name="Kohler A."/>
            <person name="Lindquist E."/>
            <person name="Pereda V."/>
            <person name="Salamov A."/>
            <person name="Shapiro H.J."/>
            <person name="Wuyts J."/>
            <person name="Blaudez D."/>
            <person name="Buee M."/>
            <person name="Brokstein P."/>
            <person name="Canbaeck B."/>
            <person name="Cohen D."/>
            <person name="Courty P.E."/>
            <person name="Coutinho P.M."/>
            <person name="Delaruelle C."/>
            <person name="Detter J.C."/>
            <person name="Deveau A."/>
            <person name="DiFazio S."/>
            <person name="Duplessis S."/>
            <person name="Fraissinet-Tachet L."/>
            <person name="Lucic E."/>
            <person name="Frey-Klett P."/>
            <person name="Fourrey C."/>
            <person name="Feussner I."/>
            <person name="Gay G."/>
            <person name="Grimwood J."/>
            <person name="Hoegger P.J."/>
            <person name="Jain P."/>
            <person name="Kilaru S."/>
            <person name="Labbe J."/>
            <person name="Lin Y.C."/>
            <person name="Legue V."/>
            <person name="Le Tacon F."/>
            <person name="Marmeisse R."/>
            <person name="Melayah D."/>
            <person name="Montanini B."/>
            <person name="Muratet M."/>
            <person name="Nehls U."/>
            <person name="Niculita-Hirzel H."/>
            <person name="Oudot-Le Secq M.P."/>
            <person name="Peter M."/>
            <person name="Quesneville H."/>
            <person name="Rajashekar B."/>
            <person name="Reich M."/>
            <person name="Rouhier N."/>
            <person name="Schmutz J."/>
            <person name="Yin T."/>
            <person name="Chalot M."/>
            <person name="Henrissat B."/>
            <person name="Kuees U."/>
            <person name="Lucas S."/>
            <person name="Van de Peer Y."/>
            <person name="Podila G.K."/>
            <person name="Polle A."/>
            <person name="Pukkila P.J."/>
            <person name="Richardson P.M."/>
            <person name="Rouze P."/>
            <person name="Sanders I.R."/>
            <person name="Stajich J.E."/>
            <person name="Tunlid A."/>
            <person name="Tuskan G."/>
            <person name="Grigoriev I.V."/>
        </authorList>
    </citation>
    <scope>NUCLEOTIDE SEQUENCE [LARGE SCALE GENOMIC DNA]</scope>
    <source>
        <strain evidence="4">S238N-H82 / ATCC MYA-4686</strain>
    </source>
</reference>
<dbReference type="EC" id="6.3.4.16" evidence="3"/>
<name>B0E2D8_LACBS</name>
<dbReference type="HOGENOM" id="CLU_1518127_0_0_1"/>
<sequence length="177" mass="19455">MRHEDFQNQRVNAAGRGRDSGQRTDTLRTAGVLRLRARIGSCHFLAESSLGAWLKESGVPALFGVDTRALTKRIREKGSLLGKALVRAEGTNPNDQNLVAAVSIAAPKLYKARLHPPSRPLRVLAIDVGMKHNQIRCFAKRGIELKVVPCPPYALLPLPRPIHSPPTPTTEGHNKPW</sequence>
<accession>B0E2D8</accession>
<evidence type="ECO:0000313" key="3">
    <source>
        <dbReference type="EMBL" id="EDQ98997.1"/>
    </source>
</evidence>